<dbReference type="PANTHER" id="PTHR35304">
    <property type="entry name" value="OS05G0120300 PROTEIN-RELATED"/>
    <property type="match status" value="1"/>
</dbReference>
<evidence type="ECO:0000313" key="2">
    <source>
        <dbReference type="EMBL" id="KAG1354167.1"/>
    </source>
</evidence>
<feature type="compositionally biased region" description="Polar residues" evidence="1">
    <location>
        <begin position="639"/>
        <end position="648"/>
    </location>
</feature>
<sequence>MSSVCKSSVGCVDARVPVRATYVNLYKWPESDAEFVKWVAGRRREGREHSHDVSADGRRKLGPSPRVVDSYSCRQMYLRSYTFSKKESFPEKTQRCLGRVKERATVCPFLHQRSDSFGSIHSNISKKDDTKRKKKKKKGCVAAKKLLDFIFRRLLSCTSSVDVVDRSSPSMTFKQAQAITVNSILFYLLSWVLCMAMPMGKEDEDLGDPLSRLLALVTIMSAYSYIFLLCLPPLEHKIEDVSVVESGPHVDSRQAYVIVRHVKFTTKKSGKKASKVVDAVSKGIQSPVPNTPSTVSGIIQDEMPQTEDEWEPEGDTSYDQVEANAQHLTGEPTPSVNEASDKGFDEERGWSQFNATDDFKEAFGFDSGTKGVESGFSGSTSPVLHPHSEDNSSNPLNQKFSAASVGGGFPASKPGLDLLKAKMATKEEPSVVETNRYAKRSDLKGRFHQTKLTQGRAASDMNQRRMPPEPTRSESQRCDQADQKQRQFHPSNSTSPSPSYGIFSNQRSAGHGKSSGNKPVDPSSSPQSYGIFNAPKTEVSGDQRNLGDSNIGESGNSGPRTPGYGIFSTPKTIPQCRKANSGDETMSKPENATSQRPSYGIFSARKPAAGSSEQRNLRDANPGKANNPSSRPPRYGIFSATNTPSGSN</sequence>
<dbReference type="Proteomes" id="UP000797356">
    <property type="component" value="Chromosome 7"/>
</dbReference>
<dbReference type="OrthoDB" id="749576at2759"/>
<gene>
    <name evidence="2" type="ORF">COCNU_07G002790</name>
</gene>
<accession>A0A8K0IET3</accession>
<keyword evidence="3" id="KW-1185">Reference proteome</keyword>
<feature type="region of interest" description="Disordered" evidence="1">
    <location>
        <begin position="421"/>
        <end position="648"/>
    </location>
</feature>
<dbReference type="AlphaFoldDB" id="A0A8K0IET3"/>
<protein>
    <submittedName>
        <fullName evidence="2">Uncharacterized protein</fullName>
    </submittedName>
</protein>
<organism evidence="2 3">
    <name type="scientific">Cocos nucifera</name>
    <name type="common">Coconut palm</name>
    <dbReference type="NCBI Taxonomy" id="13894"/>
    <lineage>
        <taxon>Eukaryota</taxon>
        <taxon>Viridiplantae</taxon>
        <taxon>Streptophyta</taxon>
        <taxon>Embryophyta</taxon>
        <taxon>Tracheophyta</taxon>
        <taxon>Spermatophyta</taxon>
        <taxon>Magnoliopsida</taxon>
        <taxon>Liliopsida</taxon>
        <taxon>Arecaceae</taxon>
        <taxon>Arecoideae</taxon>
        <taxon>Cocoseae</taxon>
        <taxon>Attaleinae</taxon>
        <taxon>Cocos</taxon>
    </lineage>
</organism>
<feature type="compositionally biased region" description="Polar residues" evidence="1">
    <location>
        <begin position="540"/>
        <end position="559"/>
    </location>
</feature>
<evidence type="ECO:0000256" key="1">
    <source>
        <dbReference type="SAM" id="MobiDB-lite"/>
    </source>
</evidence>
<feature type="compositionally biased region" description="Polar residues" evidence="1">
    <location>
        <begin position="391"/>
        <end position="401"/>
    </location>
</feature>
<reference evidence="2" key="2">
    <citation type="submission" date="2019-07" db="EMBL/GenBank/DDBJ databases">
        <authorList>
            <person name="Yang Y."/>
            <person name="Bocs S."/>
            <person name="Baudouin L."/>
        </authorList>
    </citation>
    <scope>NUCLEOTIDE SEQUENCE</scope>
    <source>
        <tissue evidence="2">Spear leaf of Hainan Tall coconut</tissue>
    </source>
</reference>
<comment type="caution">
    <text evidence="2">The sequence shown here is derived from an EMBL/GenBank/DDBJ whole genome shotgun (WGS) entry which is preliminary data.</text>
</comment>
<feature type="compositionally biased region" description="Polar residues" evidence="1">
    <location>
        <begin position="488"/>
        <end position="530"/>
    </location>
</feature>
<reference evidence="2" key="1">
    <citation type="journal article" date="2017" name="Gigascience">
        <title>The genome draft of coconut (Cocos nucifera).</title>
        <authorList>
            <person name="Xiao Y."/>
            <person name="Xu P."/>
            <person name="Fan H."/>
            <person name="Baudouin L."/>
            <person name="Xia W."/>
            <person name="Bocs S."/>
            <person name="Xu J."/>
            <person name="Li Q."/>
            <person name="Guo A."/>
            <person name="Zhou L."/>
            <person name="Li J."/>
            <person name="Wu Y."/>
            <person name="Ma Z."/>
            <person name="Armero A."/>
            <person name="Issali A.E."/>
            <person name="Liu N."/>
            <person name="Peng M."/>
            <person name="Yang Y."/>
        </authorList>
    </citation>
    <scope>NUCLEOTIDE SEQUENCE</scope>
    <source>
        <tissue evidence="2">Spear leaf of Hainan Tall coconut</tissue>
    </source>
</reference>
<dbReference type="EMBL" id="CM017878">
    <property type="protein sequence ID" value="KAG1354167.1"/>
    <property type="molecule type" value="Genomic_DNA"/>
</dbReference>
<proteinExistence type="predicted"/>
<dbReference type="PANTHER" id="PTHR35304:SF1">
    <property type="entry name" value="OS05G0120300 PROTEIN"/>
    <property type="match status" value="1"/>
</dbReference>
<feature type="compositionally biased region" description="Polar residues" evidence="1">
    <location>
        <begin position="582"/>
        <end position="597"/>
    </location>
</feature>
<feature type="compositionally biased region" description="Basic and acidic residues" evidence="1">
    <location>
        <begin position="462"/>
        <end position="485"/>
    </location>
</feature>
<evidence type="ECO:0000313" key="3">
    <source>
        <dbReference type="Proteomes" id="UP000797356"/>
    </source>
</evidence>
<feature type="region of interest" description="Disordered" evidence="1">
    <location>
        <begin position="372"/>
        <end position="401"/>
    </location>
</feature>
<name>A0A8K0IET3_COCNU</name>